<dbReference type="EMBL" id="SSTD01019265">
    <property type="protein sequence ID" value="TYJ96719.1"/>
    <property type="molecule type" value="Genomic_DNA"/>
</dbReference>
<reference evidence="1 2" key="1">
    <citation type="submission" date="2019-08" db="EMBL/GenBank/DDBJ databases">
        <title>Draft genome sequences of two oriental melons (Cucumis melo L. var makuwa).</title>
        <authorList>
            <person name="Kwon S.-Y."/>
        </authorList>
    </citation>
    <scope>NUCLEOTIDE SEQUENCE [LARGE SCALE GENOMIC DNA]</scope>
    <source>
        <strain evidence="2">cv. Chang Bougi</strain>
        <tissue evidence="1">Leaf</tissue>
    </source>
</reference>
<evidence type="ECO:0000313" key="1">
    <source>
        <dbReference type="EMBL" id="TYJ96719.1"/>
    </source>
</evidence>
<comment type="caution">
    <text evidence="1">The sequence shown here is derived from an EMBL/GenBank/DDBJ whole genome shotgun (WGS) entry which is preliminary data.</text>
</comment>
<protein>
    <submittedName>
        <fullName evidence="1">Uncharacterized protein</fullName>
    </submittedName>
</protein>
<evidence type="ECO:0000313" key="2">
    <source>
        <dbReference type="Proteomes" id="UP000321947"/>
    </source>
</evidence>
<sequence length="202" mass="22736">MEKMNHLIKWEVVTRTQKDRCIGIGGLQNRNLALLAKSGWPFSMKTTPVGSKAWMKIEVWRSSNSAVEAELHYMNAFLVYIGLLSNQKAQWQTIGIIPPELGPYAFVGIWRGKRADFMSLLGLVTEKRIWSLEGSGVFSSVDYAMWYLELLRSYAEKVTFSLSLCTISPLCIADSDELQHCSLIAVVGFDGSFRKDCQTAVE</sequence>
<proteinExistence type="predicted"/>
<organism evidence="1 2">
    <name type="scientific">Cucumis melo var. makuwa</name>
    <name type="common">Oriental melon</name>
    <dbReference type="NCBI Taxonomy" id="1194695"/>
    <lineage>
        <taxon>Eukaryota</taxon>
        <taxon>Viridiplantae</taxon>
        <taxon>Streptophyta</taxon>
        <taxon>Embryophyta</taxon>
        <taxon>Tracheophyta</taxon>
        <taxon>Spermatophyta</taxon>
        <taxon>Magnoliopsida</taxon>
        <taxon>eudicotyledons</taxon>
        <taxon>Gunneridae</taxon>
        <taxon>Pentapetalae</taxon>
        <taxon>rosids</taxon>
        <taxon>fabids</taxon>
        <taxon>Cucurbitales</taxon>
        <taxon>Cucurbitaceae</taxon>
        <taxon>Benincaseae</taxon>
        <taxon>Cucumis</taxon>
    </lineage>
</organism>
<gene>
    <name evidence="1" type="ORF">E5676_scaffold986G00060</name>
</gene>
<name>A0A5D3BCF6_CUCMM</name>
<dbReference type="Proteomes" id="UP000321947">
    <property type="component" value="Unassembled WGS sequence"/>
</dbReference>
<dbReference type="AlphaFoldDB" id="A0A5D3BCF6"/>
<accession>A0A5D3BCF6</accession>